<gene>
    <name evidence="2" type="ORF">Tco_0922345</name>
</gene>
<dbReference type="GO" id="GO:0003964">
    <property type="term" value="F:RNA-directed DNA polymerase activity"/>
    <property type="evidence" value="ECO:0007669"/>
    <property type="project" value="UniProtKB-KW"/>
</dbReference>
<accession>A0ABQ5CXW9</accession>
<comment type="caution">
    <text evidence="2">The sequence shown here is derived from an EMBL/GenBank/DDBJ whole genome shotgun (WGS) entry which is preliminary data.</text>
</comment>
<sequence length="472" mass="52978">MPGSFRICLVEQFTNRLTSDQKDDLERNVTLNEIKSAVWDCGTNKSPGSDGVFPSGCNYSFIALIPKNQDAKVVNDFRPISLIGSLYKIITKILSNRSSLVISDLISDVQSAFVTNRQILDGPFILNELLSWCKHKKMKSMFFKRGWISGCLKSAMGSVLVNGNPTIKFQFHKGLKQGDPLSLFLFILVMESLYLSFRRVIDAGLFSGISINNSLIISNLFYADDAVFVGKRDMSNINTIVDLAAREVGCSTFSHPFTHLGVKVGGGMSRIKSWDEVLCKVSSRLSKWKLKTLSIGGRLTLIKSVLSSIPLYHMSIFKVPMEVLHSMESIRRNFINGIDGSERKLVLISWKKVLASKKYGGLGVSNDMALKHRYPRLYALELSKYISVSEKLSSDSLVFSFRRIPKGGIEEEQQRSLQARIEGIILAPMLDRWIWSYESSGEFSVKSARSFIDDSLLPKEDVPTRWVNVIPI</sequence>
<evidence type="ECO:0000259" key="1">
    <source>
        <dbReference type="Pfam" id="PF00078"/>
    </source>
</evidence>
<reference evidence="2" key="2">
    <citation type="submission" date="2022-01" db="EMBL/GenBank/DDBJ databases">
        <authorList>
            <person name="Yamashiro T."/>
            <person name="Shiraishi A."/>
            <person name="Satake H."/>
            <person name="Nakayama K."/>
        </authorList>
    </citation>
    <scope>NUCLEOTIDE SEQUENCE</scope>
</reference>
<dbReference type="PANTHER" id="PTHR33116:SF78">
    <property type="entry name" value="OS12G0587133 PROTEIN"/>
    <property type="match status" value="1"/>
</dbReference>
<organism evidence="2 3">
    <name type="scientific">Tanacetum coccineum</name>
    <dbReference type="NCBI Taxonomy" id="301880"/>
    <lineage>
        <taxon>Eukaryota</taxon>
        <taxon>Viridiplantae</taxon>
        <taxon>Streptophyta</taxon>
        <taxon>Embryophyta</taxon>
        <taxon>Tracheophyta</taxon>
        <taxon>Spermatophyta</taxon>
        <taxon>Magnoliopsida</taxon>
        <taxon>eudicotyledons</taxon>
        <taxon>Gunneridae</taxon>
        <taxon>Pentapetalae</taxon>
        <taxon>asterids</taxon>
        <taxon>campanulids</taxon>
        <taxon>Asterales</taxon>
        <taxon>Asteraceae</taxon>
        <taxon>Asteroideae</taxon>
        <taxon>Anthemideae</taxon>
        <taxon>Anthemidinae</taxon>
        <taxon>Tanacetum</taxon>
    </lineage>
</organism>
<dbReference type="EMBL" id="BQNB010014748">
    <property type="protein sequence ID" value="GJT31926.1"/>
    <property type="molecule type" value="Genomic_DNA"/>
</dbReference>
<keyword evidence="2" id="KW-0695">RNA-directed DNA polymerase</keyword>
<keyword evidence="3" id="KW-1185">Reference proteome</keyword>
<dbReference type="Pfam" id="PF00078">
    <property type="entry name" value="RVT_1"/>
    <property type="match status" value="1"/>
</dbReference>
<dbReference type="InterPro" id="IPR000477">
    <property type="entry name" value="RT_dom"/>
</dbReference>
<dbReference type="PANTHER" id="PTHR33116">
    <property type="entry name" value="REVERSE TRANSCRIPTASE ZINC-BINDING DOMAIN-CONTAINING PROTEIN-RELATED-RELATED"/>
    <property type="match status" value="1"/>
</dbReference>
<proteinExistence type="predicted"/>
<keyword evidence="2" id="KW-0808">Transferase</keyword>
<feature type="domain" description="Reverse transcriptase" evidence="1">
    <location>
        <begin position="65"/>
        <end position="240"/>
    </location>
</feature>
<keyword evidence="2" id="KW-0548">Nucleotidyltransferase</keyword>
<evidence type="ECO:0000313" key="2">
    <source>
        <dbReference type="EMBL" id="GJT31926.1"/>
    </source>
</evidence>
<reference evidence="2" key="1">
    <citation type="journal article" date="2022" name="Int. J. Mol. Sci.">
        <title>Draft Genome of Tanacetum Coccineum: Genomic Comparison of Closely Related Tanacetum-Family Plants.</title>
        <authorList>
            <person name="Yamashiro T."/>
            <person name="Shiraishi A."/>
            <person name="Nakayama K."/>
            <person name="Satake H."/>
        </authorList>
    </citation>
    <scope>NUCLEOTIDE SEQUENCE</scope>
</reference>
<evidence type="ECO:0000313" key="3">
    <source>
        <dbReference type="Proteomes" id="UP001151760"/>
    </source>
</evidence>
<dbReference type="Proteomes" id="UP001151760">
    <property type="component" value="Unassembled WGS sequence"/>
</dbReference>
<protein>
    <submittedName>
        <fullName evidence="2">RNA-directed DNA polymerase, eukaryota</fullName>
    </submittedName>
</protein>
<name>A0ABQ5CXW9_9ASTR</name>